<comment type="caution">
    <text evidence="8">The sequence shown here is derived from an EMBL/GenBank/DDBJ whole genome shotgun (WGS) entry which is preliminary data.</text>
</comment>
<dbReference type="GO" id="GO:0004575">
    <property type="term" value="F:sucrose alpha-glucosidase activity"/>
    <property type="evidence" value="ECO:0007669"/>
    <property type="project" value="TreeGrafter"/>
</dbReference>
<dbReference type="SUPFAM" id="SSF75005">
    <property type="entry name" value="Arabinanase/levansucrase/invertase"/>
    <property type="match status" value="1"/>
</dbReference>
<dbReference type="FunFam" id="2.115.10.20:FF:000011">
    <property type="entry name" value="Glycosyl hydrolases family 32 superfamily"/>
    <property type="match status" value="1"/>
</dbReference>
<keyword evidence="4 5" id="KW-0326">Glycosidase</keyword>
<dbReference type="Gene3D" id="2.115.10.20">
    <property type="entry name" value="Glycosyl hydrolase domain, family 43"/>
    <property type="match status" value="1"/>
</dbReference>
<evidence type="ECO:0000256" key="4">
    <source>
        <dbReference type="ARBA" id="ARBA00023295"/>
    </source>
</evidence>
<dbReference type="InterPro" id="IPR023296">
    <property type="entry name" value="Glyco_hydro_beta-prop_sf"/>
</dbReference>
<evidence type="ECO:0000256" key="3">
    <source>
        <dbReference type="ARBA" id="ARBA00022801"/>
    </source>
</evidence>
<feature type="domain" description="Glycosyl hydrolase family 32 C-terminal" evidence="7">
    <location>
        <begin position="443"/>
        <end position="595"/>
    </location>
</feature>
<keyword evidence="3 5" id="KW-0378">Hydrolase</keyword>
<dbReference type="PANTHER" id="PTHR42800:SF3">
    <property type="entry name" value="GLYCOSYL HYDROLASE FAMILY 32 N-TERMINAL DOMAIN-CONTAINING PROTEIN"/>
    <property type="match status" value="1"/>
</dbReference>
<dbReference type="Proteomes" id="UP000541154">
    <property type="component" value="Unassembled WGS sequence"/>
</dbReference>
<reference evidence="8 9" key="1">
    <citation type="submission" date="2019-04" db="EMBL/GenBank/DDBJ databases">
        <title>Aspergillus burnettii sp. nov., novel species from soil in southeast Queensland.</title>
        <authorList>
            <person name="Gilchrist C.L.M."/>
            <person name="Pitt J.I."/>
            <person name="Lange L."/>
            <person name="Lacey H.J."/>
            <person name="Vuong D."/>
            <person name="Midgley D.J."/>
            <person name="Greenfield P."/>
            <person name="Bradbury M."/>
            <person name="Lacey E."/>
            <person name="Busk P.K."/>
            <person name="Pilgaard B."/>
            <person name="Chooi Y.H."/>
            <person name="Piggott A.M."/>
        </authorList>
    </citation>
    <scope>NUCLEOTIDE SEQUENCE [LARGE SCALE GENOMIC DNA]</scope>
    <source>
        <strain evidence="8 9">FRR 5400</strain>
    </source>
</reference>
<dbReference type="InterPro" id="IPR013189">
    <property type="entry name" value="Glyco_hydro_32_C"/>
</dbReference>
<dbReference type="EMBL" id="SPNV01000188">
    <property type="protein sequence ID" value="KAF5858860.1"/>
    <property type="molecule type" value="Genomic_DNA"/>
</dbReference>
<protein>
    <recommendedName>
        <fullName evidence="10">Beta-fructofuranosidase</fullName>
    </recommendedName>
</protein>
<name>A0A8H6A2T1_PETAA</name>
<accession>A0A8H6A2T1</accession>
<evidence type="ECO:0000313" key="9">
    <source>
        <dbReference type="Proteomes" id="UP000541154"/>
    </source>
</evidence>
<dbReference type="Pfam" id="PF00251">
    <property type="entry name" value="Glyco_hydro_32N"/>
    <property type="match status" value="1"/>
</dbReference>
<dbReference type="GO" id="GO:0005737">
    <property type="term" value="C:cytoplasm"/>
    <property type="evidence" value="ECO:0007669"/>
    <property type="project" value="TreeGrafter"/>
</dbReference>
<dbReference type="SMART" id="SM00640">
    <property type="entry name" value="Glyco_32"/>
    <property type="match status" value="1"/>
</dbReference>
<evidence type="ECO:0000256" key="1">
    <source>
        <dbReference type="ARBA" id="ARBA00009902"/>
    </source>
</evidence>
<feature type="domain" description="Glycosyl hydrolase family 32 N-terminal" evidence="6">
    <location>
        <begin position="47"/>
        <end position="401"/>
    </location>
</feature>
<evidence type="ECO:0008006" key="10">
    <source>
        <dbReference type="Google" id="ProtNLM"/>
    </source>
</evidence>
<proteinExistence type="inferred from homology"/>
<evidence type="ECO:0000256" key="5">
    <source>
        <dbReference type="RuleBase" id="RU362110"/>
    </source>
</evidence>
<evidence type="ECO:0000259" key="7">
    <source>
        <dbReference type="Pfam" id="PF08244"/>
    </source>
</evidence>
<evidence type="ECO:0000259" key="6">
    <source>
        <dbReference type="Pfam" id="PF00251"/>
    </source>
</evidence>
<dbReference type="Pfam" id="PF08244">
    <property type="entry name" value="Glyco_hydro_32C"/>
    <property type="match status" value="1"/>
</dbReference>
<gene>
    <name evidence="8" type="ORF">ETB97_003657</name>
</gene>
<dbReference type="InterPro" id="IPR001362">
    <property type="entry name" value="Glyco_hydro_32"/>
</dbReference>
<keyword evidence="9" id="KW-1185">Reference proteome</keyword>
<dbReference type="InterPro" id="IPR013320">
    <property type="entry name" value="ConA-like_dom_sf"/>
</dbReference>
<keyword evidence="2" id="KW-0732">Signal</keyword>
<evidence type="ECO:0000256" key="2">
    <source>
        <dbReference type="ARBA" id="ARBA00022729"/>
    </source>
</evidence>
<dbReference type="GO" id="GO:0005987">
    <property type="term" value="P:sucrose catabolic process"/>
    <property type="evidence" value="ECO:0007669"/>
    <property type="project" value="TreeGrafter"/>
</dbReference>
<sequence length="618" mass="68739">MSVLTQSSQLAELGVIGAPRTFDHVKARGSDQKQSHPGVSDWTPSFHIKAPQGWLNDPCGLGYDPSTGLYHIAFQWNPKGNDWGNISWGYATSKDFVTWKLSPSPCLVPSTVYDQCGIFTGCLRATDPHGKPGALTHIYTSVSHLPIHYTLPYVKGCESLSIAVSRDGVTWERQNCNPILPGPPSNVDVTGWRDPYVGTWAAMQTKDGVAPSQIYGFLSGGIKNRTPTVFAYAVDPNDLREWKYIGHLADVGLNFYPSRWSGDFGVNWEVASVLTLSDDQGVSRDFAIMGSEGCVHFDDIPRQTGRKMAIDKRTSRQQLWMSLTLRPKMEMQDESEALAKYSFAGVFDHGCFYAANAFFDPNTSLNTVFGWITEEDLPDHLRHVQGWSGMLSTPRVVRMMTLGNVIRARHSDLKAITSIEAELNTKGSYTVRTLGVQPDQRLMKLRNKARNTEIRDLKLYHDATVPLQTSKWEVKAELAVNQQCTRVGFAVAHNADFSSETIISWEVPSETFTVERPTPYDSKINHGLEAAPHTLFTISDEHSNEMEEPLRIHAIFDMSVLEVFVNERTAISTRVYTPVNRCFGVRFLAQADQASGSSFNDDPAAVLLHANVWDGLGA</sequence>
<dbReference type="Gene3D" id="2.60.120.560">
    <property type="entry name" value="Exo-inulinase, domain 1"/>
    <property type="match status" value="1"/>
</dbReference>
<organism evidence="8 9">
    <name type="scientific">Petromyces alliaceus</name>
    <name type="common">Aspergillus alliaceus</name>
    <dbReference type="NCBI Taxonomy" id="209559"/>
    <lineage>
        <taxon>Eukaryota</taxon>
        <taxon>Fungi</taxon>
        <taxon>Dikarya</taxon>
        <taxon>Ascomycota</taxon>
        <taxon>Pezizomycotina</taxon>
        <taxon>Eurotiomycetes</taxon>
        <taxon>Eurotiomycetidae</taxon>
        <taxon>Eurotiales</taxon>
        <taxon>Aspergillaceae</taxon>
        <taxon>Aspergillus</taxon>
        <taxon>Aspergillus subgen. Circumdati</taxon>
    </lineage>
</organism>
<dbReference type="InterPro" id="IPR013148">
    <property type="entry name" value="Glyco_hydro_32_N"/>
</dbReference>
<dbReference type="AlphaFoldDB" id="A0A8H6A2T1"/>
<evidence type="ECO:0000313" key="8">
    <source>
        <dbReference type="EMBL" id="KAF5858860.1"/>
    </source>
</evidence>
<dbReference type="CDD" id="cd18621">
    <property type="entry name" value="GH32_XdINV-like"/>
    <property type="match status" value="1"/>
</dbReference>
<comment type="similarity">
    <text evidence="1 5">Belongs to the glycosyl hydrolase 32 family.</text>
</comment>
<dbReference type="SUPFAM" id="SSF49899">
    <property type="entry name" value="Concanavalin A-like lectins/glucanases"/>
    <property type="match status" value="1"/>
</dbReference>
<dbReference type="PANTHER" id="PTHR42800">
    <property type="entry name" value="EXOINULINASE INUD (AFU_ORTHOLOGUE AFUA_5G00480)"/>
    <property type="match status" value="1"/>
</dbReference>